<dbReference type="EMBL" id="CM017878">
    <property type="protein sequence ID" value="KAG1354117.1"/>
    <property type="molecule type" value="Genomic_DNA"/>
</dbReference>
<protein>
    <submittedName>
        <fullName evidence="1">Uncharacterized protein</fullName>
    </submittedName>
</protein>
<evidence type="ECO:0000313" key="1">
    <source>
        <dbReference type="EMBL" id="KAG1354117.1"/>
    </source>
</evidence>
<evidence type="ECO:0000313" key="2">
    <source>
        <dbReference type="Proteomes" id="UP000797356"/>
    </source>
</evidence>
<reference evidence="1" key="2">
    <citation type="submission" date="2019-07" db="EMBL/GenBank/DDBJ databases">
        <authorList>
            <person name="Yang Y."/>
            <person name="Bocs S."/>
            <person name="Baudouin L."/>
        </authorList>
    </citation>
    <scope>NUCLEOTIDE SEQUENCE</scope>
    <source>
        <tissue evidence="1">Spear leaf of Hainan Tall coconut</tissue>
    </source>
</reference>
<proteinExistence type="predicted"/>
<name>A0A8K0IE95_COCNU</name>
<keyword evidence="2" id="KW-1185">Reference proteome</keyword>
<accession>A0A8K0IE95</accession>
<sequence>MPQSHAVVDKGKKVIEFRPSRSSIDVGESSWAAGARCPVQEVEELEVGETTDMVVLPLSVGNERVSPTPILLARKSVEKPVEVGQDDQSGQLASILGPLNIVEVAPSLGVTDLSFIEAKEAGGIDTVPNGAEIERLGAAEEELGQQSATIQLFEEGAAEAAADEAIEVAEENEPGSPKTLKSARLKAVGAVKEATSRLLPVPRKKKSGKIDLTDLDPSKPLSSVPQQLLLDWGRACGFSFLEEVAHEILLDLERAKASVHAR</sequence>
<gene>
    <name evidence="1" type="ORF">COCNU_07G002290</name>
</gene>
<dbReference type="AlphaFoldDB" id="A0A8K0IE95"/>
<reference evidence="1" key="1">
    <citation type="journal article" date="2017" name="Gigascience">
        <title>The genome draft of coconut (Cocos nucifera).</title>
        <authorList>
            <person name="Xiao Y."/>
            <person name="Xu P."/>
            <person name="Fan H."/>
            <person name="Baudouin L."/>
            <person name="Xia W."/>
            <person name="Bocs S."/>
            <person name="Xu J."/>
            <person name="Li Q."/>
            <person name="Guo A."/>
            <person name="Zhou L."/>
            <person name="Li J."/>
            <person name="Wu Y."/>
            <person name="Ma Z."/>
            <person name="Armero A."/>
            <person name="Issali A.E."/>
            <person name="Liu N."/>
            <person name="Peng M."/>
            <person name="Yang Y."/>
        </authorList>
    </citation>
    <scope>NUCLEOTIDE SEQUENCE</scope>
    <source>
        <tissue evidence="1">Spear leaf of Hainan Tall coconut</tissue>
    </source>
</reference>
<organism evidence="1 2">
    <name type="scientific">Cocos nucifera</name>
    <name type="common">Coconut palm</name>
    <dbReference type="NCBI Taxonomy" id="13894"/>
    <lineage>
        <taxon>Eukaryota</taxon>
        <taxon>Viridiplantae</taxon>
        <taxon>Streptophyta</taxon>
        <taxon>Embryophyta</taxon>
        <taxon>Tracheophyta</taxon>
        <taxon>Spermatophyta</taxon>
        <taxon>Magnoliopsida</taxon>
        <taxon>Liliopsida</taxon>
        <taxon>Arecaceae</taxon>
        <taxon>Arecoideae</taxon>
        <taxon>Cocoseae</taxon>
        <taxon>Attaleinae</taxon>
        <taxon>Cocos</taxon>
    </lineage>
</organism>
<dbReference type="Proteomes" id="UP000797356">
    <property type="component" value="Chromosome 7"/>
</dbReference>
<comment type="caution">
    <text evidence="1">The sequence shown here is derived from an EMBL/GenBank/DDBJ whole genome shotgun (WGS) entry which is preliminary data.</text>
</comment>